<reference evidence="3" key="1">
    <citation type="journal article" date="2023" name="bioRxiv">
        <title>Improved chromosome-level genome assembly for marigold (Tagetes erecta).</title>
        <authorList>
            <person name="Jiang F."/>
            <person name="Yuan L."/>
            <person name="Wang S."/>
            <person name="Wang H."/>
            <person name="Xu D."/>
            <person name="Wang A."/>
            <person name="Fan W."/>
        </authorList>
    </citation>
    <scope>NUCLEOTIDE SEQUENCE</scope>
    <source>
        <strain evidence="3">WSJ</strain>
        <tissue evidence="3">Leaf</tissue>
    </source>
</reference>
<proteinExistence type="predicted"/>
<dbReference type="InterPro" id="IPR025525">
    <property type="entry name" value="hAT-like_transposase_RNase-H"/>
</dbReference>
<sequence>MSKKHLILDVSTRWNATYAMLSSALEFKEVFVNYADRESSYNTLPSSEEWKKVEDVCSFNEATNVISGSEYPTSNLFLIELYVIKEALDQVALEKDSWMKNMAGKMKNKFDKYWGSCNLLISIGAILDPRYKMELINLSFKSIYSEDKVDLEVQKIEDNLEKLFQEYVMTYKEKEPNVSSARSENVESGSNANGKGSSFISSRFGKGIKSGSAKYNQHIRSVDCVESAKSELKTYLEGVCIPEPGEFFDALGWWKANKLKYRILSKMAADILAIPITTVASESAFSAGGRVIDPHRSALGTKMVDTLICGADWYRRYYGLHNKKKKENVDVVYVELP</sequence>
<protein>
    <recommendedName>
        <fullName evidence="5">Zinc finger BED domain-containing protein RICESLEEPER 2-like</fullName>
    </recommendedName>
</protein>
<dbReference type="InterPro" id="IPR008906">
    <property type="entry name" value="HATC_C_dom"/>
</dbReference>
<keyword evidence="4" id="KW-1185">Reference proteome</keyword>
<dbReference type="PANTHER" id="PTHR23272">
    <property type="entry name" value="BED FINGER-RELATED"/>
    <property type="match status" value="1"/>
</dbReference>
<feature type="domain" description="hAT-like transposase RNase-H fold" evidence="2">
    <location>
        <begin position="67"/>
        <end position="167"/>
    </location>
</feature>
<evidence type="ECO:0000259" key="1">
    <source>
        <dbReference type="Pfam" id="PF05699"/>
    </source>
</evidence>
<accession>A0AAD8KB45</accession>
<evidence type="ECO:0000313" key="4">
    <source>
        <dbReference type="Proteomes" id="UP001229421"/>
    </source>
</evidence>
<dbReference type="SUPFAM" id="SSF53098">
    <property type="entry name" value="Ribonuclease H-like"/>
    <property type="match status" value="1"/>
</dbReference>
<dbReference type="EMBL" id="JAUHHV010000007">
    <property type="protein sequence ID" value="KAK1419574.1"/>
    <property type="molecule type" value="Genomic_DNA"/>
</dbReference>
<organism evidence="3 4">
    <name type="scientific">Tagetes erecta</name>
    <name type="common">African marigold</name>
    <dbReference type="NCBI Taxonomy" id="13708"/>
    <lineage>
        <taxon>Eukaryota</taxon>
        <taxon>Viridiplantae</taxon>
        <taxon>Streptophyta</taxon>
        <taxon>Embryophyta</taxon>
        <taxon>Tracheophyta</taxon>
        <taxon>Spermatophyta</taxon>
        <taxon>Magnoliopsida</taxon>
        <taxon>eudicotyledons</taxon>
        <taxon>Gunneridae</taxon>
        <taxon>Pentapetalae</taxon>
        <taxon>asterids</taxon>
        <taxon>campanulids</taxon>
        <taxon>Asterales</taxon>
        <taxon>Asteraceae</taxon>
        <taxon>Asteroideae</taxon>
        <taxon>Heliantheae alliance</taxon>
        <taxon>Tageteae</taxon>
        <taxon>Tagetes</taxon>
    </lineage>
</organism>
<evidence type="ECO:0008006" key="5">
    <source>
        <dbReference type="Google" id="ProtNLM"/>
    </source>
</evidence>
<dbReference type="Proteomes" id="UP001229421">
    <property type="component" value="Unassembled WGS sequence"/>
</dbReference>
<evidence type="ECO:0000313" key="3">
    <source>
        <dbReference type="EMBL" id="KAK1419574.1"/>
    </source>
</evidence>
<feature type="domain" description="HAT C-terminal dimerisation" evidence="1">
    <location>
        <begin position="231"/>
        <end position="313"/>
    </location>
</feature>
<gene>
    <name evidence="3" type="ORF">QVD17_28771</name>
</gene>
<dbReference type="PANTHER" id="PTHR23272:SF182">
    <property type="entry name" value="OS09G0381850 PROTEIN"/>
    <property type="match status" value="1"/>
</dbReference>
<dbReference type="Pfam" id="PF14372">
    <property type="entry name" value="hAT-like_RNase-H"/>
    <property type="match status" value="1"/>
</dbReference>
<dbReference type="AlphaFoldDB" id="A0AAD8KB45"/>
<name>A0AAD8KB45_TARER</name>
<dbReference type="GO" id="GO:0046983">
    <property type="term" value="F:protein dimerization activity"/>
    <property type="evidence" value="ECO:0007669"/>
    <property type="project" value="InterPro"/>
</dbReference>
<comment type="caution">
    <text evidence="3">The sequence shown here is derived from an EMBL/GenBank/DDBJ whole genome shotgun (WGS) entry which is preliminary data.</text>
</comment>
<evidence type="ECO:0000259" key="2">
    <source>
        <dbReference type="Pfam" id="PF14372"/>
    </source>
</evidence>
<dbReference type="Pfam" id="PF05699">
    <property type="entry name" value="Dimer_Tnp_hAT"/>
    <property type="match status" value="1"/>
</dbReference>
<dbReference type="GO" id="GO:0003677">
    <property type="term" value="F:DNA binding"/>
    <property type="evidence" value="ECO:0007669"/>
    <property type="project" value="InterPro"/>
</dbReference>
<dbReference type="InterPro" id="IPR012337">
    <property type="entry name" value="RNaseH-like_sf"/>
</dbReference>